<dbReference type="InterPro" id="IPR042655">
    <property type="entry name" value="LRC72"/>
</dbReference>
<dbReference type="PANTHER" id="PTHR46759:SF2">
    <property type="match status" value="1"/>
</dbReference>
<dbReference type="VEuPathDB" id="FungiDB:H310_05211"/>
<organism evidence="2 3">
    <name type="scientific">Aphanomyces invadans</name>
    <dbReference type="NCBI Taxonomy" id="157072"/>
    <lineage>
        <taxon>Eukaryota</taxon>
        <taxon>Sar</taxon>
        <taxon>Stramenopiles</taxon>
        <taxon>Oomycota</taxon>
        <taxon>Saprolegniomycetes</taxon>
        <taxon>Saprolegniales</taxon>
        <taxon>Verrucalvaceae</taxon>
        <taxon>Aphanomyces</taxon>
    </lineage>
</organism>
<sequence length="661" mass="74200">MPGLHSTLISTDEYATQGKTETEKALAALRQHLKENPHVAETVREDHEVRLRRFMHGRDHMEASMGKAPKDSQPSKSHWRSKKKVRVDATDEANDVQRRLDEAEAQLREEAKLIDRLTRENQSKQDHMQSMEAAMANELEKHEALMQVFKDRELAQKQEADHCIDVRRMAWMHGWCTCLELKDENKSLRTLYDQTQARYVALASTNQHVQPQCGSEYVRHRLHPTEFVGWHRLPTDELAQASADACGDRLSIKGSIDALVRTSQIKLNVEGNVPMTQLDPKELWSASYQRVSDRLQSTAKNARMKVPDEALLRGRSKAPLDDVEVLYLSGCALDGVAHLDACTHLHSLHLAHNRLVDIAGLRSLRTLWHINLSYNARLHDLSPLADFAALGFLSLEHCMLTFDDVAALRDMHIAELRLHGNPPLLLGQDADQDEATYRLKTAALLPNVWVLDGHYITTDQRLLALETFGEFEFATTQGRTDRYGSTAMTWQLLPTAQSNHLADHLLHVVSHQPTSRRILRESYRLKAVLHMYAHLATHVNAHLYLAPPTKPSSAGCAGHHSATNPSVKAQPWPVLPTDAILHMPPRARLNLAILVAATLDFPSLPPFLVLEAATINLVGQLDAADVRAVLEAPPYVATALLFLLGEQGLKDNLSLPENDRK</sequence>
<dbReference type="Gene3D" id="3.80.10.10">
    <property type="entry name" value="Ribonuclease Inhibitor"/>
    <property type="match status" value="1"/>
</dbReference>
<feature type="non-terminal residue" evidence="2">
    <location>
        <position position="661"/>
    </location>
</feature>
<proteinExistence type="predicted"/>
<dbReference type="AlphaFoldDB" id="A0A418B3A6"/>
<reference evidence="2 3" key="1">
    <citation type="submission" date="2018-08" db="EMBL/GenBank/DDBJ databases">
        <title>Aphanomyces genome sequencing and annotation.</title>
        <authorList>
            <person name="Minardi D."/>
            <person name="Oidtmann B."/>
            <person name="Van Der Giezen M."/>
            <person name="Studholme D.J."/>
        </authorList>
    </citation>
    <scope>NUCLEOTIDE SEQUENCE [LARGE SCALE GENOMIC DNA]</scope>
    <source>
        <strain evidence="2 3">NJM0002</strain>
    </source>
</reference>
<accession>A0A418B3A6</accession>
<dbReference type="PANTHER" id="PTHR46759">
    <property type="entry name" value="LEUCINE-RICH REPEAT-CONTAINING PROTEIN 72"/>
    <property type="match status" value="1"/>
</dbReference>
<dbReference type="VEuPathDB" id="FungiDB:H310_05210"/>
<dbReference type="InterPro" id="IPR001611">
    <property type="entry name" value="Leu-rich_rpt"/>
</dbReference>
<dbReference type="EMBL" id="QUSY01000143">
    <property type="protein sequence ID" value="RHY32344.1"/>
    <property type="molecule type" value="Genomic_DNA"/>
</dbReference>
<gene>
    <name evidence="2" type="ORF">DYB32_002696</name>
</gene>
<evidence type="ECO:0000313" key="3">
    <source>
        <dbReference type="Proteomes" id="UP000285060"/>
    </source>
</evidence>
<name>A0A418B3A6_9STRA</name>
<dbReference type="InterPro" id="IPR032675">
    <property type="entry name" value="LRR_dom_sf"/>
</dbReference>
<dbReference type="Proteomes" id="UP000285060">
    <property type="component" value="Unassembled WGS sequence"/>
</dbReference>
<comment type="caution">
    <text evidence="2">The sequence shown here is derived from an EMBL/GenBank/DDBJ whole genome shotgun (WGS) entry which is preliminary data.</text>
</comment>
<feature type="region of interest" description="Disordered" evidence="1">
    <location>
        <begin position="60"/>
        <end position="92"/>
    </location>
</feature>
<evidence type="ECO:0000313" key="2">
    <source>
        <dbReference type="EMBL" id="RHY32344.1"/>
    </source>
</evidence>
<dbReference type="VEuPathDB" id="FungiDB:H310_05209"/>
<evidence type="ECO:0000256" key="1">
    <source>
        <dbReference type="SAM" id="MobiDB-lite"/>
    </source>
</evidence>
<protein>
    <submittedName>
        <fullName evidence="2">Uncharacterized protein</fullName>
    </submittedName>
</protein>
<dbReference type="PROSITE" id="PS51450">
    <property type="entry name" value="LRR"/>
    <property type="match status" value="1"/>
</dbReference>
<dbReference type="SUPFAM" id="SSF52058">
    <property type="entry name" value="L domain-like"/>
    <property type="match status" value="1"/>
</dbReference>
<keyword evidence="3" id="KW-1185">Reference proteome</keyword>